<dbReference type="Gene3D" id="3.40.50.12780">
    <property type="entry name" value="N-terminal domain of ligase-like"/>
    <property type="match status" value="1"/>
</dbReference>
<accession>A0A8X6NTI7</accession>
<dbReference type="InterPro" id="IPR020845">
    <property type="entry name" value="AMP-binding_CS"/>
</dbReference>
<dbReference type="PANTHER" id="PTHR42921">
    <property type="entry name" value="ACETOACETYL-COA SYNTHETASE"/>
    <property type="match status" value="1"/>
</dbReference>
<comment type="caution">
    <text evidence="2">The sequence shown here is derived from an EMBL/GenBank/DDBJ whole genome shotgun (WGS) entry which is preliminary data.</text>
</comment>
<name>A0A8X6NTI7_NEPPI</name>
<dbReference type="Proteomes" id="UP000887013">
    <property type="component" value="Unassembled WGS sequence"/>
</dbReference>
<sequence>MGIEDDGSVPPMKFEQVSFSHPITINYTSGSTGLPKGIIHGSSVLISVANNDLINFDTDRESRWLSVMPAGTAMWLMHLTVHFLGQTLVLYEGAPYFLSPTSFWDLLERQTISHILMFPNAMDEMQKRNYFPTMSGTITNLKTFDFLLKHLKHVAVSGAFGSTELMNLSLLKDTTLPTNKGEINVAPLGMPKFVFDKK</sequence>
<dbReference type="Pfam" id="PF00501">
    <property type="entry name" value="AMP-binding"/>
    <property type="match status" value="1"/>
</dbReference>
<keyword evidence="3" id="KW-1185">Reference proteome</keyword>
<dbReference type="EMBL" id="BMAW01013027">
    <property type="protein sequence ID" value="GFT31541.1"/>
    <property type="molecule type" value="Genomic_DNA"/>
</dbReference>
<organism evidence="2 3">
    <name type="scientific">Nephila pilipes</name>
    <name type="common">Giant wood spider</name>
    <name type="synonym">Nephila maculata</name>
    <dbReference type="NCBI Taxonomy" id="299642"/>
    <lineage>
        <taxon>Eukaryota</taxon>
        <taxon>Metazoa</taxon>
        <taxon>Ecdysozoa</taxon>
        <taxon>Arthropoda</taxon>
        <taxon>Chelicerata</taxon>
        <taxon>Arachnida</taxon>
        <taxon>Araneae</taxon>
        <taxon>Araneomorphae</taxon>
        <taxon>Entelegynae</taxon>
        <taxon>Araneoidea</taxon>
        <taxon>Nephilidae</taxon>
        <taxon>Nephila</taxon>
    </lineage>
</organism>
<dbReference type="SUPFAM" id="SSF56801">
    <property type="entry name" value="Acetyl-CoA synthetase-like"/>
    <property type="match status" value="1"/>
</dbReference>
<dbReference type="GO" id="GO:0030729">
    <property type="term" value="F:acetoacetate-CoA ligase activity"/>
    <property type="evidence" value="ECO:0007669"/>
    <property type="project" value="TreeGrafter"/>
</dbReference>
<gene>
    <name evidence="2" type="primary">AACS</name>
    <name evidence="2" type="ORF">NPIL_209391</name>
</gene>
<evidence type="ECO:0000313" key="3">
    <source>
        <dbReference type="Proteomes" id="UP000887013"/>
    </source>
</evidence>
<feature type="non-terminal residue" evidence="2">
    <location>
        <position position="198"/>
    </location>
</feature>
<evidence type="ECO:0000259" key="1">
    <source>
        <dbReference type="Pfam" id="PF00501"/>
    </source>
</evidence>
<dbReference type="OrthoDB" id="10253869at2759"/>
<dbReference type="PANTHER" id="PTHR42921:SF1">
    <property type="entry name" value="ACETOACETYL-COA SYNTHETASE"/>
    <property type="match status" value="1"/>
</dbReference>
<proteinExistence type="predicted"/>
<evidence type="ECO:0000313" key="2">
    <source>
        <dbReference type="EMBL" id="GFT31541.1"/>
    </source>
</evidence>
<dbReference type="PROSITE" id="PS00455">
    <property type="entry name" value="AMP_BINDING"/>
    <property type="match status" value="1"/>
</dbReference>
<dbReference type="AlphaFoldDB" id="A0A8X6NTI7"/>
<protein>
    <submittedName>
        <fullName evidence="2">Acetoacetyl-CoA synthetase</fullName>
    </submittedName>
</protein>
<dbReference type="InterPro" id="IPR000873">
    <property type="entry name" value="AMP-dep_synth/lig_dom"/>
</dbReference>
<dbReference type="InterPro" id="IPR042099">
    <property type="entry name" value="ANL_N_sf"/>
</dbReference>
<feature type="domain" description="AMP-dependent synthetase/ligase" evidence="1">
    <location>
        <begin position="13"/>
        <end position="160"/>
    </location>
</feature>
<reference evidence="2" key="1">
    <citation type="submission" date="2020-08" db="EMBL/GenBank/DDBJ databases">
        <title>Multicomponent nature underlies the extraordinary mechanical properties of spider dragline silk.</title>
        <authorList>
            <person name="Kono N."/>
            <person name="Nakamura H."/>
            <person name="Mori M."/>
            <person name="Yoshida Y."/>
            <person name="Ohtoshi R."/>
            <person name="Malay A.D."/>
            <person name="Moran D.A.P."/>
            <person name="Tomita M."/>
            <person name="Numata K."/>
            <person name="Arakawa K."/>
        </authorList>
    </citation>
    <scope>NUCLEOTIDE SEQUENCE</scope>
</reference>